<dbReference type="PANTHER" id="PTHR42663">
    <property type="entry name" value="HYDROLASE C777.06C-RELATED-RELATED"/>
    <property type="match status" value="1"/>
</dbReference>
<protein>
    <submittedName>
        <fullName evidence="2">MBL fold metallo-hydrolase</fullName>
    </submittedName>
</protein>
<keyword evidence="3" id="KW-1185">Reference proteome</keyword>
<dbReference type="GO" id="GO:0016787">
    <property type="term" value="F:hydrolase activity"/>
    <property type="evidence" value="ECO:0007669"/>
    <property type="project" value="UniProtKB-KW"/>
</dbReference>
<proteinExistence type="predicted"/>
<accession>A0A7X1E3D5</accession>
<dbReference type="AlphaFoldDB" id="A0A7X1E3D5"/>
<keyword evidence="2" id="KW-0378">Hydrolase</keyword>
<dbReference type="PANTHER" id="PTHR42663:SF6">
    <property type="entry name" value="HYDROLASE C777.06C-RELATED"/>
    <property type="match status" value="1"/>
</dbReference>
<feature type="domain" description="Metallo-beta-lactamase" evidence="1">
    <location>
        <begin position="34"/>
        <end position="222"/>
    </location>
</feature>
<dbReference type="InterPro" id="IPR001279">
    <property type="entry name" value="Metallo-B-lactamas"/>
</dbReference>
<dbReference type="Pfam" id="PF12706">
    <property type="entry name" value="Lactamase_B_2"/>
    <property type="match status" value="1"/>
</dbReference>
<evidence type="ECO:0000313" key="2">
    <source>
        <dbReference type="EMBL" id="MBC2600873.1"/>
    </source>
</evidence>
<dbReference type="Gene3D" id="3.60.15.10">
    <property type="entry name" value="Ribonuclease Z/Hydroxyacylglutathione hydrolase-like"/>
    <property type="match status" value="1"/>
</dbReference>
<organism evidence="2 3">
    <name type="scientific">Puniceicoccus vermicola</name>
    <dbReference type="NCBI Taxonomy" id="388746"/>
    <lineage>
        <taxon>Bacteria</taxon>
        <taxon>Pseudomonadati</taxon>
        <taxon>Verrucomicrobiota</taxon>
        <taxon>Opitutia</taxon>
        <taxon>Puniceicoccales</taxon>
        <taxon>Puniceicoccaceae</taxon>
        <taxon>Puniceicoccus</taxon>
    </lineage>
</organism>
<dbReference type="Proteomes" id="UP000525652">
    <property type="component" value="Unassembled WGS sequence"/>
</dbReference>
<reference evidence="2 3" key="1">
    <citation type="submission" date="2020-07" db="EMBL/GenBank/DDBJ databases">
        <authorList>
            <person name="Feng X."/>
        </authorList>
    </citation>
    <scope>NUCLEOTIDE SEQUENCE [LARGE SCALE GENOMIC DNA]</scope>
    <source>
        <strain evidence="2 3">JCM14086</strain>
    </source>
</reference>
<name>A0A7X1E3D5_9BACT</name>
<comment type="caution">
    <text evidence="2">The sequence shown here is derived from an EMBL/GenBank/DDBJ whole genome shotgun (WGS) entry which is preliminary data.</text>
</comment>
<dbReference type="SUPFAM" id="SSF56281">
    <property type="entry name" value="Metallo-hydrolase/oxidoreductase"/>
    <property type="match status" value="1"/>
</dbReference>
<dbReference type="EMBL" id="JACHVA010000040">
    <property type="protein sequence ID" value="MBC2600873.1"/>
    <property type="molecule type" value="Genomic_DNA"/>
</dbReference>
<dbReference type="RefSeq" id="WP_185691608.1">
    <property type="nucleotide sequence ID" value="NZ_JACHVA010000040.1"/>
</dbReference>
<dbReference type="CDD" id="cd16279">
    <property type="entry name" value="metallo-hydrolase-like_MBL-fold"/>
    <property type="match status" value="1"/>
</dbReference>
<gene>
    <name evidence="2" type="ORF">H5P30_03670</name>
</gene>
<evidence type="ECO:0000259" key="1">
    <source>
        <dbReference type="SMART" id="SM00849"/>
    </source>
</evidence>
<dbReference type="InterPro" id="IPR036866">
    <property type="entry name" value="RibonucZ/Hydroxyglut_hydro"/>
</dbReference>
<evidence type="ECO:0000313" key="3">
    <source>
        <dbReference type="Proteomes" id="UP000525652"/>
    </source>
</evidence>
<sequence>MELVFLGTGTSQGVPMIAQPEGLCDLENRRNWRTRSSIHVRMGETRVQVDAGQEFRLQCIENEIPGIDYFILTHGHADHILGMDDLRRYCDMRDGEALPVYGTEEGLDRVRTIFPYAVREKAVVKGYPAFSLTEMPKVLEIPDGKIYSSPLPHGAIEVLGLIFERGGRRIAYFTDCSEVPEEARDLANGAEVVILDGLRQRPHPSHMTIEKAVETADIIGGKRTFLTHMTCTVDYEQVGADLPEGVELAYDGLRLEV</sequence>
<dbReference type="SMART" id="SM00849">
    <property type="entry name" value="Lactamase_B"/>
    <property type="match status" value="1"/>
</dbReference>